<sequence length="644" mass="69300">MFHLCRFVFVMRVDNHTGPFGILKSGQRVPYCLKPNPRAAAYQRLNATTASEPPPEAQLQMLPRSPPGFPLQYLAFLLAGVMAPCFLKCGWCAARRRARKAEHTATKHKVDNLEHGLGAGPSYKKDSHSLASQFTPGCLGSAPLGPLPCASSSLDRLSLTEVIGRMGADSAKTSPTEAGRTGNAIMLPSNNGECRVVPCSRMDQITTEGVGVTTSVMSIQAWADVLTPTADPSGEVRLLPDMGTLQRVPWHQPHGIVLADLVWRPLPLKSLRDADGELPADLYWDCCPRNALRRALRLAREQHGVAIRVGFESEFVLLHNTPGARADDALYKPVDCSLYCQTSGFDAAAPVLDNITAAIHDLGIEVEQLHNESAPGQFEIITAHQPAMKAADNLLFTREAISGVARRAGLLASFLPKLEADQCGNGAHCHFSLCNVEALGSLEAGANLVAHMPVSGEANGGPGDVAARFAAGVLRYLPELMVWTLPSVMSYDRVQPHTWSGAYKVWGVDNKEVPLRLCTSGGPATHNFEIKALDATANPHLALAAIVLAGCEGIKRGWQLPEPCNVDPSSLPSSERLPKSLAEAIRSFQETTGDSPGLRLVMVAALGASLVDAYMGVRVMEEEHFRGCEGSRCPQLVKELVARY</sequence>
<dbReference type="PANTHER" id="PTHR43785:SF2">
    <property type="entry name" value="TYPE-1 GLUTAMINE SYNTHETASE 1"/>
    <property type="match status" value="1"/>
</dbReference>
<dbReference type="PANTHER" id="PTHR43785">
    <property type="entry name" value="GAMMA-GLUTAMYLPUTRESCINE SYNTHETASE"/>
    <property type="match status" value="1"/>
</dbReference>
<dbReference type="InterPro" id="IPR014746">
    <property type="entry name" value="Gln_synth/guanido_kin_cat_dom"/>
</dbReference>
<dbReference type="Gene3D" id="3.30.590.10">
    <property type="entry name" value="Glutamine synthetase/guanido kinase, catalytic domain"/>
    <property type="match status" value="1"/>
</dbReference>
<dbReference type="GO" id="GO:0006542">
    <property type="term" value="P:glutamine biosynthetic process"/>
    <property type="evidence" value="ECO:0007669"/>
    <property type="project" value="InterPro"/>
</dbReference>
<evidence type="ECO:0000256" key="2">
    <source>
        <dbReference type="PROSITE-ProRule" id="PRU01331"/>
    </source>
</evidence>
<proteinExistence type="inferred from homology"/>
<dbReference type="Proteomes" id="UP001445335">
    <property type="component" value="Unassembled WGS sequence"/>
</dbReference>
<dbReference type="SUPFAM" id="SSF55931">
    <property type="entry name" value="Glutamine synthetase/guanido kinase"/>
    <property type="match status" value="1"/>
</dbReference>
<accession>A0AAW1RLI4</accession>
<evidence type="ECO:0000259" key="4">
    <source>
        <dbReference type="PROSITE" id="PS51987"/>
    </source>
</evidence>
<evidence type="ECO:0000256" key="1">
    <source>
        <dbReference type="ARBA" id="ARBA00022598"/>
    </source>
</evidence>
<reference evidence="5 6" key="1">
    <citation type="journal article" date="2024" name="Nat. Commun.">
        <title>Phylogenomics reveals the evolutionary origins of lichenization in chlorophyte algae.</title>
        <authorList>
            <person name="Puginier C."/>
            <person name="Libourel C."/>
            <person name="Otte J."/>
            <person name="Skaloud P."/>
            <person name="Haon M."/>
            <person name="Grisel S."/>
            <person name="Petersen M."/>
            <person name="Berrin J.G."/>
            <person name="Delaux P.M."/>
            <person name="Dal Grande F."/>
            <person name="Keller J."/>
        </authorList>
    </citation>
    <scope>NUCLEOTIDE SEQUENCE [LARGE SCALE GENOMIC DNA]</scope>
    <source>
        <strain evidence="5 6">SAG 245.80</strain>
    </source>
</reference>
<comment type="caution">
    <text evidence="5">The sequence shown here is derived from an EMBL/GenBank/DDBJ whole genome shotgun (WGS) entry which is preliminary data.</text>
</comment>
<feature type="domain" description="GS catalytic" evidence="4">
    <location>
        <begin position="288"/>
        <end position="644"/>
    </location>
</feature>
<dbReference type="PROSITE" id="PS51987">
    <property type="entry name" value="GS_CATALYTIC"/>
    <property type="match status" value="1"/>
</dbReference>
<organism evidence="5 6">
    <name type="scientific">Elliptochloris bilobata</name>
    <dbReference type="NCBI Taxonomy" id="381761"/>
    <lineage>
        <taxon>Eukaryota</taxon>
        <taxon>Viridiplantae</taxon>
        <taxon>Chlorophyta</taxon>
        <taxon>core chlorophytes</taxon>
        <taxon>Trebouxiophyceae</taxon>
        <taxon>Trebouxiophyceae incertae sedis</taxon>
        <taxon>Elliptochloris clade</taxon>
        <taxon>Elliptochloris</taxon>
    </lineage>
</organism>
<comment type="similarity">
    <text evidence="2 3">Belongs to the glutamine synthetase family.</text>
</comment>
<dbReference type="Gene3D" id="3.10.20.70">
    <property type="entry name" value="Glutamine synthetase, N-terminal domain"/>
    <property type="match status" value="1"/>
</dbReference>
<evidence type="ECO:0000313" key="6">
    <source>
        <dbReference type="Proteomes" id="UP001445335"/>
    </source>
</evidence>
<name>A0AAW1RLI4_9CHLO</name>
<dbReference type="Pfam" id="PF00120">
    <property type="entry name" value="Gln-synt_C"/>
    <property type="match status" value="1"/>
</dbReference>
<keyword evidence="6" id="KW-1185">Reference proteome</keyword>
<dbReference type="GO" id="GO:0004356">
    <property type="term" value="F:glutamine synthetase activity"/>
    <property type="evidence" value="ECO:0007669"/>
    <property type="project" value="InterPro"/>
</dbReference>
<dbReference type="SMART" id="SM01230">
    <property type="entry name" value="Gln-synt_C"/>
    <property type="match status" value="1"/>
</dbReference>
<gene>
    <name evidence="5" type="ORF">WJX81_001281</name>
</gene>
<evidence type="ECO:0000256" key="3">
    <source>
        <dbReference type="RuleBase" id="RU000384"/>
    </source>
</evidence>
<dbReference type="InterPro" id="IPR036651">
    <property type="entry name" value="Gln_synt_N_sf"/>
</dbReference>
<dbReference type="AlphaFoldDB" id="A0AAW1RLI4"/>
<dbReference type="InterPro" id="IPR008146">
    <property type="entry name" value="Gln_synth_cat_dom"/>
</dbReference>
<keyword evidence="1" id="KW-0436">Ligase</keyword>
<evidence type="ECO:0000313" key="5">
    <source>
        <dbReference type="EMBL" id="KAK9834137.1"/>
    </source>
</evidence>
<dbReference type="EMBL" id="JALJOU010000033">
    <property type="protein sequence ID" value="KAK9834137.1"/>
    <property type="molecule type" value="Genomic_DNA"/>
</dbReference>
<protein>
    <recommendedName>
        <fullName evidence="4">GS catalytic domain-containing protein</fullName>
    </recommendedName>
</protein>